<dbReference type="EMBL" id="CP062983">
    <property type="protein sequence ID" value="QPC82596.1"/>
    <property type="molecule type" value="Genomic_DNA"/>
</dbReference>
<protein>
    <submittedName>
        <fullName evidence="1">PQQ-dependent sugar dehydrogenase</fullName>
    </submittedName>
</protein>
<accession>A0A7S8E911</accession>
<evidence type="ECO:0000313" key="1">
    <source>
        <dbReference type="EMBL" id="QPC82596.1"/>
    </source>
</evidence>
<dbReference type="Proteomes" id="UP000594468">
    <property type="component" value="Chromosome"/>
</dbReference>
<dbReference type="SUPFAM" id="SSF63825">
    <property type="entry name" value="YWTD domain"/>
    <property type="match status" value="1"/>
</dbReference>
<sequence length="383" mass="41486">MKVLKHSSIVSGLAIILVLLSGIRSIAQDGLPPCSERPSVVILPRINYQYYCLEYVTQAQEGRPFAYTALAYMPDGTLYAARPLSGQVLALRDGNGDGLPEQERLAIEGLTLPNALYVYEDALYIAGGPNVYRWQDGELFTLVDDLPTGTGLWTGGLAVYEDRLYVGIGANCDDCIPEPERGLLLSFDMQGNDRQVVADGVRQPAALTVYEDAVWFSDIMPADDLRFPQDEINRLVPGGDYGYFACAEEAACTGPVIPVAAGFSPMAMLAYEGAAFPNLQGTLLVLMGGAERTSMLRGPELVTFRPSAEGFIADALFPYDPLVMAAGPFLVDEATGYISEATTLLNQRGVGFWPQRLYGLAASPEGWLVFSVSDGRLMALRPR</sequence>
<dbReference type="PANTHER" id="PTHR33546">
    <property type="entry name" value="LARGE, MULTIFUNCTIONAL SECRETED PROTEIN-RELATED"/>
    <property type="match status" value="1"/>
</dbReference>
<organism evidence="1 2">
    <name type="scientific">Phototrophicus methaneseepsis</name>
    <dbReference type="NCBI Taxonomy" id="2710758"/>
    <lineage>
        <taxon>Bacteria</taxon>
        <taxon>Bacillati</taxon>
        <taxon>Chloroflexota</taxon>
        <taxon>Candidatus Thermofontia</taxon>
        <taxon>Phototrophicales</taxon>
        <taxon>Phototrophicaceae</taxon>
        <taxon>Phototrophicus</taxon>
    </lineage>
</organism>
<dbReference type="Gene3D" id="2.120.10.30">
    <property type="entry name" value="TolB, C-terminal domain"/>
    <property type="match status" value="1"/>
</dbReference>
<keyword evidence="2" id="KW-1185">Reference proteome</keyword>
<name>A0A7S8E911_9CHLR</name>
<dbReference type="AlphaFoldDB" id="A0A7S8E911"/>
<dbReference type="InterPro" id="IPR011042">
    <property type="entry name" value="6-blade_b-propeller_TolB-like"/>
</dbReference>
<proteinExistence type="predicted"/>
<evidence type="ECO:0000313" key="2">
    <source>
        <dbReference type="Proteomes" id="UP000594468"/>
    </source>
</evidence>
<reference evidence="1 2" key="1">
    <citation type="submission" date="2020-02" db="EMBL/GenBank/DDBJ databases">
        <authorList>
            <person name="Zheng R.K."/>
            <person name="Sun C.M."/>
        </authorList>
    </citation>
    <scope>NUCLEOTIDE SEQUENCE [LARGE SCALE GENOMIC DNA]</scope>
    <source>
        <strain evidence="2">rifampicinis</strain>
    </source>
</reference>
<gene>
    <name evidence="1" type="ORF">G4Y79_23390</name>
</gene>
<dbReference type="RefSeq" id="WP_195170665.1">
    <property type="nucleotide sequence ID" value="NZ_CP062983.1"/>
</dbReference>
<dbReference type="PANTHER" id="PTHR33546:SF1">
    <property type="entry name" value="LARGE, MULTIFUNCTIONAL SECRETED PROTEIN"/>
    <property type="match status" value="1"/>
</dbReference>
<dbReference type="KEGG" id="pmet:G4Y79_23390"/>